<comment type="caution">
    <text evidence="2">The sequence shown here is derived from an EMBL/GenBank/DDBJ whole genome shotgun (WGS) entry which is preliminary data.</text>
</comment>
<keyword evidence="1" id="KW-0812">Transmembrane</keyword>
<dbReference type="OrthoDB" id="290367at2"/>
<keyword evidence="1" id="KW-0472">Membrane</keyword>
<organism evidence="2 3">
    <name type="scientific">Blastopirellula retiformator</name>
    <dbReference type="NCBI Taxonomy" id="2527970"/>
    <lineage>
        <taxon>Bacteria</taxon>
        <taxon>Pseudomonadati</taxon>
        <taxon>Planctomycetota</taxon>
        <taxon>Planctomycetia</taxon>
        <taxon>Pirellulales</taxon>
        <taxon>Pirellulaceae</taxon>
        <taxon>Blastopirellula</taxon>
    </lineage>
</organism>
<dbReference type="Proteomes" id="UP000318878">
    <property type="component" value="Unassembled WGS sequence"/>
</dbReference>
<dbReference type="EMBL" id="SJPF01000002">
    <property type="protein sequence ID" value="TWT34678.1"/>
    <property type="molecule type" value="Genomic_DNA"/>
</dbReference>
<keyword evidence="3" id="KW-1185">Reference proteome</keyword>
<evidence type="ECO:0000313" key="2">
    <source>
        <dbReference type="EMBL" id="TWT34678.1"/>
    </source>
</evidence>
<accession>A0A5C5V814</accession>
<dbReference type="RefSeq" id="WP_146431134.1">
    <property type="nucleotide sequence ID" value="NZ_SJPF01000002.1"/>
</dbReference>
<proteinExistence type="predicted"/>
<reference evidence="2 3" key="1">
    <citation type="submission" date="2019-02" db="EMBL/GenBank/DDBJ databases">
        <title>Deep-cultivation of Planctomycetes and their phenomic and genomic characterization uncovers novel biology.</title>
        <authorList>
            <person name="Wiegand S."/>
            <person name="Jogler M."/>
            <person name="Boedeker C."/>
            <person name="Pinto D."/>
            <person name="Vollmers J."/>
            <person name="Rivas-Marin E."/>
            <person name="Kohn T."/>
            <person name="Peeters S.H."/>
            <person name="Heuer A."/>
            <person name="Rast P."/>
            <person name="Oberbeckmann S."/>
            <person name="Bunk B."/>
            <person name="Jeske O."/>
            <person name="Meyerdierks A."/>
            <person name="Storesund J.E."/>
            <person name="Kallscheuer N."/>
            <person name="Luecker S."/>
            <person name="Lage O.M."/>
            <person name="Pohl T."/>
            <person name="Merkel B.J."/>
            <person name="Hornburger P."/>
            <person name="Mueller R.-W."/>
            <person name="Bruemmer F."/>
            <person name="Labrenz M."/>
            <person name="Spormann A.M."/>
            <person name="Op Den Camp H."/>
            <person name="Overmann J."/>
            <person name="Amann R."/>
            <person name="Jetten M.S.M."/>
            <person name="Mascher T."/>
            <person name="Medema M.H."/>
            <person name="Devos D.P."/>
            <person name="Kaster A.-K."/>
            <person name="Ovreas L."/>
            <person name="Rohde M."/>
            <person name="Galperin M.Y."/>
            <person name="Jogler C."/>
        </authorList>
    </citation>
    <scope>NUCLEOTIDE SEQUENCE [LARGE SCALE GENOMIC DNA]</scope>
    <source>
        <strain evidence="2 3">Enr8</strain>
    </source>
</reference>
<sequence>MAMITCAGCQSEVDGNLDACPQCGLSFLVSSEPVLSSSQLHEIASGQKWVIYSLLFNFIFLVAMILAGDSNLPPFLRGLIYLPLTVLQLFSFCKLGIALRMHPAVIALSCIALMIPCISLIVLLVINQKGIAVLEIAGVKIDFMGARMESLPPIEP</sequence>
<dbReference type="AlphaFoldDB" id="A0A5C5V814"/>
<protein>
    <submittedName>
        <fullName evidence="2">Uncharacterized protein</fullName>
    </submittedName>
</protein>
<gene>
    <name evidence="2" type="ORF">Enr8_20910</name>
</gene>
<evidence type="ECO:0000313" key="3">
    <source>
        <dbReference type="Proteomes" id="UP000318878"/>
    </source>
</evidence>
<feature type="transmembrane region" description="Helical" evidence="1">
    <location>
        <begin position="79"/>
        <end position="99"/>
    </location>
</feature>
<feature type="transmembrane region" description="Helical" evidence="1">
    <location>
        <begin position="105"/>
        <end position="126"/>
    </location>
</feature>
<feature type="transmembrane region" description="Helical" evidence="1">
    <location>
        <begin position="49"/>
        <end position="67"/>
    </location>
</feature>
<keyword evidence="1" id="KW-1133">Transmembrane helix</keyword>
<name>A0A5C5V814_9BACT</name>
<evidence type="ECO:0000256" key="1">
    <source>
        <dbReference type="SAM" id="Phobius"/>
    </source>
</evidence>